<dbReference type="Proteomes" id="UP000010469">
    <property type="component" value="Chromosome"/>
</dbReference>
<sequence length="105" mass="12176">MARIKKLILDTADFHPLHKMWVNLAQTLSKEYGIELEIKNEDYLFAISYGDKDDIGMAWLPQLFAELDDGRILLIMSQYPFDPSTTKPSEELAMKEAKKKIEEIK</sequence>
<dbReference type="OrthoDB" id="36613at2157"/>
<gene>
    <name evidence="1" type="ordered locus">Calag_0241</name>
</gene>
<name>L0A828_CALLD</name>
<dbReference type="HOGENOM" id="CLU_2204008_0_0_2"/>
<protein>
    <submittedName>
        <fullName evidence="1">Uncharacterized protein</fullName>
    </submittedName>
</protein>
<keyword evidence="2" id="KW-1185">Reference proteome</keyword>
<reference evidence="2" key="1">
    <citation type="submission" date="2012-03" db="EMBL/GenBank/DDBJ databases">
        <title>Complete genome of Caldisphaera lagunensis DSM 15908.</title>
        <authorList>
            <person name="Lucas S."/>
            <person name="Copeland A."/>
            <person name="Lapidus A."/>
            <person name="Glavina del Rio T."/>
            <person name="Dalin E."/>
            <person name="Tice H."/>
            <person name="Bruce D."/>
            <person name="Goodwin L."/>
            <person name="Pitluck S."/>
            <person name="Peters L."/>
            <person name="Mikhailova N."/>
            <person name="Teshima H."/>
            <person name="Kyrpides N."/>
            <person name="Mavromatis K."/>
            <person name="Ivanova N."/>
            <person name="Brettin T."/>
            <person name="Detter J.C."/>
            <person name="Han C."/>
            <person name="Larimer F."/>
            <person name="Land M."/>
            <person name="Hauser L."/>
            <person name="Markowitz V."/>
            <person name="Cheng J.-F."/>
            <person name="Hugenholtz P."/>
            <person name="Woyke T."/>
            <person name="Wu D."/>
            <person name="Spring S."/>
            <person name="Schroeder M."/>
            <person name="Brambilla E."/>
            <person name="Klenk H.-P."/>
            <person name="Eisen J.A."/>
        </authorList>
    </citation>
    <scope>NUCLEOTIDE SEQUENCE [LARGE SCALE GENOMIC DNA]</scope>
    <source>
        <strain evidence="2">DSM 15908 / JCM 11604 / IC-154</strain>
    </source>
</reference>
<dbReference type="RefSeq" id="WP_015231921.1">
    <property type="nucleotide sequence ID" value="NC_019791.1"/>
</dbReference>
<dbReference type="GeneID" id="14211501"/>
<evidence type="ECO:0000313" key="2">
    <source>
        <dbReference type="Proteomes" id="UP000010469"/>
    </source>
</evidence>
<dbReference type="eggNOG" id="arCOG04283">
    <property type="taxonomic scope" value="Archaea"/>
</dbReference>
<dbReference type="KEGG" id="clg:Calag_0241"/>
<dbReference type="EMBL" id="CP003378">
    <property type="protein sequence ID" value="AFZ70023.1"/>
    <property type="molecule type" value="Genomic_DNA"/>
</dbReference>
<evidence type="ECO:0000313" key="1">
    <source>
        <dbReference type="EMBL" id="AFZ70023.1"/>
    </source>
</evidence>
<dbReference type="AlphaFoldDB" id="L0A828"/>
<dbReference type="STRING" id="1056495.Calag_0241"/>
<dbReference type="InParanoid" id="L0A828"/>
<organism evidence="1 2">
    <name type="scientific">Caldisphaera lagunensis (strain DSM 15908 / JCM 11604 / ANMR 0165 / IC-154)</name>
    <dbReference type="NCBI Taxonomy" id="1056495"/>
    <lineage>
        <taxon>Archaea</taxon>
        <taxon>Thermoproteota</taxon>
        <taxon>Thermoprotei</taxon>
        <taxon>Acidilobales</taxon>
        <taxon>Caldisphaeraceae</taxon>
        <taxon>Caldisphaera</taxon>
    </lineage>
</organism>
<proteinExistence type="predicted"/>
<accession>L0A828</accession>